<evidence type="ECO:0000256" key="3">
    <source>
        <dbReference type="ARBA" id="ARBA00022692"/>
    </source>
</evidence>
<evidence type="ECO:0000256" key="4">
    <source>
        <dbReference type="ARBA" id="ARBA00022989"/>
    </source>
</evidence>
<evidence type="ECO:0000313" key="7">
    <source>
        <dbReference type="Proteomes" id="UP000647241"/>
    </source>
</evidence>
<dbReference type="GO" id="GO:0044781">
    <property type="term" value="P:bacterial-type flagellum organization"/>
    <property type="evidence" value="ECO:0007669"/>
    <property type="project" value="InterPro"/>
</dbReference>
<comment type="subcellular location">
    <subcellularLocation>
        <location evidence="1">Cell membrane</location>
    </subcellularLocation>
</comment>
<dbReference type="InterPro" id="IPR022781">
    <property type="entry name" value="Flagellar_biosynth_FliO"/>
</dbReference>
<dbReference type="RefSeq" id="WP_188554679.1">
    <property type="nucleotide sequence ID" value="NZ_BMGT01000003.1"/>
</dbReference>
<protein>
    <recommendedName>
        <fullName evidence="8">Flagellar biosynthesis protein FliO</fullName>
    </recommendedName>
</protein>
<gene>
    <name evidence="6" type="ORF">GCM10011585_26510</name>
</gene>
<comment type="caution">
    <text evidence="6">The sequence shown here is derived from an EMBL/GenBank/DDBJ whole genome shotgun (WGS) entry which is preliminary data.</text>
</comment>
<organism evidence="6 7">
    <name type="scientific">Edaphobacter dinghuensis</name>
    <dbReference type="NCBI Taxonomy" id="1560005"/>
    <lineage>
        <taxon>Bacteria</taxon>
        <taxon>Pseudomonadati</taxon>
        <taxon>Acidobacteriota</taxon>
        <taxon>Terriglobia</taxon>
        <taxon>Terriglobales</taxon>
        <taxon>Acidobacteriaceae</taxon>
        <taxon>Edaphobacter</taxon>
    </lineage>
</organism>
<evidence type="ECO:0000256" key="5">
    <source>
        <dbReference type="ARBA" id="ARBA00023136"/>
    </source>
</evidence>
<keyword evidence="3" id="KW-0812">Transmembrane</keyword>
<evidence type="ECO:0000313" key="6">
    <source>
        <dbReference type="EMBL" id="GGG81719.1"/>
    </source>
</evidence>
<dbReference type="AlphaFoldDB" id="A0A917HKM3"/>
<keyword evidence="4" id="KW-1133">Transmembrane helix</keyword>
<evidence type="ECO:0000256" key="2">
    <source>
        <dbReference type="ARBA" id="ARBA00022475"/>
    </source>
</evidence>
<keyword evidence="5" id="KW-0472">Membrane</keyword>
<dbReference type="GO" id="GO:0016020">
    <property type="term" value="C:membrane"/>
    <property type="evidence" value="ECO:0007669"/>
    <property type="project" value="InterPro"/>
</dbReference>
<reference evidence="6" key="2">
    <citation type="submission" date="2020-09" db="EMBL/GenBank/DDBJ databases">
        <authorList>
            <person name="Sun Q."/>
            <person name="Zhou Y."/>
        </authorList>
    </citation>
    <scope>NUCLEOTIDE SEQUENCE</scope>
    <source>
        <strain evidence="6">CGMCC 1.12997</strain>
    </source>
</reference>
<dbReference type="EMBL" id="BMGT01000003">
    <property type="protein sequence ID" value="GGG81719.1"/>
    <property type="molecule type" value="Genomic_DNA"/>
</dbReference>
<reference evidence="6" key="1">
    <citation type="journal article" date="2014" name="Int. J. Syst. Evol. Microbiol.">
        <title>Complete genome sequence of Corynebacterium casei LMG S-19264T (=DSM 44701T), isolated from a smear-ripened cheese.</title>
        <authorList>
            <consortium name="US DOE Joint Genome Institute (JGI-PGF)"/>
            <person name="Walter F."/>
            <person name="Albersmeier A."/>
            <person name="Kalinowski J."/>
            <person name="Ruckert C."/>
        </authorList>
    </citation>
    <scope>NUCLEOTIDE SEQUENCE</scope>
    <source>
        <strain evidence="6">CGMCC 1.12997</strain>
    </source>
</reference>
<keyword evidence="7" id="KW-1185">Reference proteome</keyword>
<evidence type="ECO:0008006" key="8">
    <source>
        <dbReference type="Google" id="ProtNLM"/>
    </source>
</evidence>
<keyword evidence="2" id="KW-1003">Cell membrane</keyword>
<proteinExistence type="predicted"/>
<accession>A0A917HKM3</accession>
<dbReference type="Pfam" id="PF04347">
    <property type="entry name" value="FliO"/>
    <property type="match status" value="1"/>
</dbReference>
<dbReference type="Proteomes" id="UP000647241">
    <property type="component" value="Unassembled WGS sequence"/>
</dbReference>
<name>A0A917HKM3_9BACT</name>
<evidence type="ECO:0000256" key="1">
    <source>
        <dbReference type="ARBA" id="ARBA00004236"/>
    </source>
</evidence>
<sequence length="113" mass="12310">MRASNEVVEGEVKMHRLREVEPESRIKTTSDPGGLAGWLLRRLRRTDGSRAAIKQMHLVETLSLGGKRNLMLVSCAGELFLVGGSIEGVETIVRVNSESSRGVAAKKADHVCL</sequence>